<dbReference type="EMBL" id="SNRW01001760">
    <property type="protein sequence ID" value="KAA6395144.1"/>
    <property type="molecule type" value="Genomic_DNA"/>
</dbReference>
<sequence>MTSRPLSLQVVGNVDYIPVVPHADDVNISGSVFTSKSDNHSVILFEPPIKSGIVKFEVQAMYQLFGLGIAQDPAKFQRNEGPQVVGKDRMIFYICDGQIAFADEGIEGNAEFDKGNYVALELNMDSNPRTLSFFIDDEEQKNYITDIPESVSFWVFLFEINSSFKVTKFERLCEATALHGAGTIATSFQSKQQIIVEPPKVVVQQQKAQHIYYLEMQKYPTPYTAQIPKGLLVKDVKVKDDTFTLNNRNHSTILFDPLIRNGVFRFEVLNINSLWEVGIADESVKYGRKEFPDARGQDKIVEYYNVGWTRHIGDNILGNAEFNNGDRATQELNMDSNPRTLSFFVNDVEQPNYFTNIPAAVRAFLYVKGNSFKVLKFESLSAPVAVNGAGSHSWEWGKEWIEDE</sequence>
<comment type="caution">
    <text evidence="1">The sequence shown here is derived from an EMBL/GenBank/DDBJ whole genome shotgun (WGS) entry which is preliminary data.</text>
</comment>
<accession>A0A5J4WJ83</accession>
<dbReference type="AlphaFoldDB" id="A0A5J4WJ83"/>
<proteinExistence type="predicted"/>
<protein>
    <recommendedName>
        <fullName evidence="3">SPRY domain-containing protein</fullName>
    </recommendedName>
</protein>
<evidence type="ECO:0008006" key="3">
    <source>
        <dbReference type="Google" id="ProtNLM"/>
    </source>
</evidence>
<evidence type="ECO:0000313" key="2">
    <source>
        <dbReference type="Proteomes" id="UP000324800"/>
    </source>
</evidence>
<organism evidence="1 2">
    <name type="scientific">Streblomastix strix</name>
    <dbReference type="NCBI Taxonomy" id="222440"/>
    <lineage>
        <taxon>Eukaryota</taxon>
        <taxon>Metamonada</taxon>
        <taxon>Preaxostyla</taxon>
        <taxon>Oxymonadida</taxon>
        <taxon>Streblomastigidae</taxon>
        <taxon>Streblomastix</taxon>
    </lineage>
</organism>
<reference evidence="1 2" key="1">
    <citation type="submission" date="2019-03" db="EMBL/GenBank/DDBJ databases">
        <title>Single cell metagenomics reveals metabolic interactions within the superorganism composed of flagellate Streblomastix strix and complex community of Bacteroidetes bacteria on its surface.</title>
        <authorList>
            <person name="Treitli S.C."/>
            <person name="Kolisko M."/>
            <person name="Husnik F."/>
            <person name="Keeling P."/>
            <person name="Hampl V."/>
        </authorList>
    </citation>
    <scope>NUCLEOTIDE SEQUENCE [LARGE SCALE GENOMIC DNA]</scope>
    <source>
        <strain evidence="1">ST1C</strain>
    </source>
</reference>
<dbReference type="Gene3D" id="2.60.120.920">
    <property type="match status" value="1"/>
</dbReference>
<dbReference type="InterPro" id="IPR043136">
    <property type="entry name" value="B30.2/SPRY_sf"/>
</dbReference>
<evidence type="ECO:0000313" key="1">
    <source>
        <dbReference type="EMBL" id="KAA6395144.1"/>
    </source>
</evidence>
<dbReference type="OrthoDB" id="2306477at2759"/>
<dbReference type="Proteomes" id="UP000324800">
    <property type="component" value="Unassembled WGS sequence"/>
</dbReference>
<name>A0A5J4WJ83_9EUKA</name>
<gene>
    <name evidence="1" type="ORF">EZS28_009332</name>
</gene>